<comment type="caution">
    <text evidence="1">The sequence shown here is derived from an EMBL/GenBank/DDBJ whole genome shotgun (WGS) entry which is preliminary data.</text>
</comment>
<accession>A0ACC3MVC5</accession>
<evidence type="ECO:0000313" key="2">
    <source>
        <dbReference type="Proteomes" id="UP001281147"/>
    </source>
</evidence>
<keyword evidence="2" id="KW-1185">Reference proteome</keyword>
<protein>
    <submittedName>
        <fullName evidence="1">Uncharacterized protein</fullName>
    </submittedName>
</protein>
<name>A0ACC3MVC5_9PEZI</name>
<dbReference type="EMBL" id="JAUTXU010000150">
    <property type="protein sequence ID" value="KAK3703554.1"/>
    <property type="molecule type" value="Genomic_DNA"/>
</dbReference>
<organism evidence="1 2">
    <name type="scientific">Vermiconidia calcicola</name>
    <dbReference type="NCBI Taxonomy" id="1690605"/>
    <lineage>
        <taxon>Eukaryota</taxon>
        <taxon>Fungi</taxon>
        <taxon>Dikarya</taxon>
        <taxon>Ascomycota</taxon>
        <taxon>Pezizomycotina</taxon>
        <taxon>Dothideomycetes</taxon>
        <taxon>Dothideomycetidae</taxon>
        <taxon>Mycosphaerellales</taxon>
        <taxon>Extremaceae</taxon>
        <taxon>Vermiconidia</taxon>
    </lineage>
</organism>
<evidence type="ECO:0000313" key="1">
    <source>
        <dbReference type="EMBL" id="KAK3703554.1"/>
    </source>
</evidence>
<dbReference type="Proteomes" id="UP001281147">
    <property type="component" value="Unassembled WGS sequence"/>
</dbReference>
<proteinExistence type="predicted"/>
<sequence length="345" mass="38862">MEYAQAIRRTRNGGKRQQATPPSLAGKKRPRATPPRRTSSSSSISKTEQKETPTAVESAAEPSRTVTLSDDAEEVSEDDLCPICQLLLCNPVITQCGHTLCKSCMATWADVSISMPNMAIVSVDEEPRDFDAATGLEAKCPMCRTLTTASIDENRIGQLKATNPRTYSARENEEAKDEETGESIETITIYIGNRHELVAAREPDSHNQHQWTFFVRPSRTDIIEEVHIHLHPTFRQNHIIRTRPPYSVQRLGWGIFAVEASCLLKAGYSWVSSDAEDSPDGAPKGMLKLEWMLDFTSFGATGAMGRCRLKVKSDRDWEDDEAARDQREWERVVRQYERDGRYEPD</sequence>
<reference evidence="1" key="1">
    <citation type="submission" date="2023-07" db="EMBL/GenBank/DDBJ databases">
        <title>Black Yeasts Isolated from many extreme environments.</title>
        <authorList>
            <person name="Coleine C."/>
            <person name="Stajich J.E."/>
            <person name="Selbmann L."/>
        </authorList>
    </citation>
    <scope>NUCLEOTIDE SEQUENCE</scope>
    <source>
        <strain evidence="1">CCFEE 5714</strain>
    </source>
</reference>
<gene>
    <name evidence="1" type="ORF">LTR37_014401</name>
</gene>